<evidence type="ECO:0000256" key="5">
    <source>
        <dbReference type="ARBA" id="ARBA00049117"/>
    </source>
</evidence>
<dbReference type="InterPro" id="IPR051316">
    <property type="entry name" value="Zinc-reg_GTPase_activator"/>
</dbReference>
<dbReference type="GO" id="GO:0016787">
    <property type="term" value="F:hydrolase activity"/>
    <property type="evidence" value="ECO:0007669"/>
    <property type="project" value="UniProtKB-KW"/>
</dbReference>
<dbReference type="InterPro" id="IPR011629">
    <property type="entry name" value="CobW-like_C"/>
</dbReference>
<dbReference type="EMBL" id="VOQF01000014">
    <property type="protein sequence ID" value="TXC85897.1"/>
    <property type="molecule type" value="Genomic_DNA"/>
</dbReference>
<reference evidence="8 9" key="1">
    <citation type="journal article" date="2005" name="Int. J. Syst. Evol. Microbiol.">
        <title>Bacillus litoralis sp. nov., isolated from a tidal flat of the Yellow Sea in Korea.</title>
        <authorList>
            <person name="Yoon J.H."/>
            <person name="Oh T.K."/>
        </authorList>
    </citation>
    <scope>NUCLEOTIDE SEQUENCE [LARGE SCALE GENOMIC DNA]</scope>
    <source>
        <strain evidence="8 9">SW-211</strain>
    </source>
</reference>
<dbReference type="Proteomes" id="UP000321363">
    <property type="component" value="Unassembled WGS sequence"/>
</dbReference>
<keyword evidence="1" id="KW-0547">Nucleotide-binding</keyword>
<accession>A0A5C6VKW4</accession>
<keyword evidence="3" id="KW-0143">Chaperone</keyword>
<keyword evidence="2" id="KW-0378">Hydrolase</keyword>
<dbReference type="InterPro" id="IPR036627">
    <property type="entry name" value="CobW-likC_sf"/>
</dbReference>
<evidence type="ECO:0000256" key="2">
    <source>
        <dbReference type="ARBA" id="ARBA00022801"/>
    </source>
</evidence>
<dbReference type="InterPro" id="IPR027417">
    <property type="entry name" value="P-loop_NTPase"/>
</dbReference>
<protein>
    <submittedName>
        <fullName evidence="8">GTP-binding protein</fullName>
    </submittedName>
</protein>
<feature type="domain" description="CobW C-terminal" evidence="7">
    <location>
        <begin position="271"/>
        <end position="343"/>
    </location>
</feature>
<comment type="caution">
    <text evidence="8">The sequence shown here is derived from an EMBL/GenBank/DDBJ whole genome shotgun (WGS) entry which is preliminary data.</text>
</comment>
<keyword evidence="9" id="KW-1185">Reference proteome</keyword>
<evidence type="ECO:0000313" key="9">
    <source>
        <dbReference type="Proteomes" id="UP000321363"/>
    </source>
</evidence>
<gene>
    <name evidence="8" type="ORF">FS935_18890</name>
</gene>
<dbReference type="PANTHER" id="PTHR13748">
    <property type="entry name" value="COBW-RELATED"/>
    <property type="match status" value="1"/>
</dbReference>
<dbReference type="InterPro" id="IPR003495">
    <property type="entry name" value="CobW/HypB/UreG_nucleotide-bd"/>
</dbReference>
<evidence type="ECO:0000256" key="3">
    <source>
        <dbReference type="ARBA" id="ARBA00023186"/>
    </source>
</evidence>
<dbReference type="Pfam" id="PF07683">
    <property type="entry name" value="CobW_C"/>
    <property type="match status" value="1"/>
</dbReference>
<comment type="catalytic activity">
    <reaction evidence="5">
        <text>GTP + H2O = GDP + phosphate + H(+)</text>
        <dbReference type="Rhea" id="RHEA:19669"/>
        <dbReference type="ChEBI" id="CHEBI:15377"/>
        <dbReference type="ChEBI" id="CHEBI:15378"/>
        <dbReference type="ChEBI" id="CHEBI:37565"/>
        <dbReference type="ChEBI" id="CHEBI:43474"/>
        <dbReference type="ChEBI" id="CHEBI:58189"/>
    </reaction>
    <physiologicalReaction direction="left-to-right" evidence="5">
        <dbReference type="Rhea" id="RHEA:19670"/>
    </physiologicalReaction>
</comment>
<dbReference type="SUPFAM" id="SSF90002">
    <property type="entry name" value="Hypothetical protein YjiA, C-terminal domain"/>
    <property type="match status" value="1"/>
</dbReference>
<feature type="domain" description="CobW/HypB/UreG nucleotide-binding" evidence="6">
    <location>
        <begin position="33"/>
        <end position="207"/>
    </location>
</feature>
<comment type="similarity">
    <text evidence="4">Belongs to the SIMIBI class G3E GTPase family. ZNG1 subfamily.</text>
</comment>
<dbReference type="CDD" id="cd03112">
    <property type="entry name" value="CobW-like"/>
    <property type="match status" value="1"/>
</dbReference>
<organism evidence="8 9">
    <name type="scientific">Metabacillus litoralis</name>
    <dbReference type="NCBI Taxonomy" id="152268"/>
    <lineage>
        <taxon>Bacteria</taxon>
        <taxon>Bacillati</taxon>
        <taxon>Bacillota</taxon>
        <taxon>Bacilli</taxon>
        <taxon>Bacillales</taxon>
        <taxon>Bacillaceae</taxon>
        <taxon>Metabacillus</taxon>
    </lineage>
</organism>
<dbReference type="Pfam" id="PF02492">
    <property type="entry name" value="cobW"/>
    <property type="match status" value="1"/>
</dbReference>
<dbReference type="Gene3D" id="3.40.50.300">
    <property type="entry name" value="P-loop containing nucleotide triphosphate hydrolases"/>
    <property type="match status" value="1"/>
</dbReference>
<dbReference type="GO" id="GO:0000166">
    <property type="term" value="F:nucleotide binding"/>
    <property type="evidence" value="ECO:0007669"/>
    <property type="project" value="UniProtKB-KW"/>
</dbReference>
<dbReference type="Gene3D" id="3.30.1220.10">
    <property type="entry name" value="CobW-like, C-terminal domain"/>
    <property type="match status" value="1"/>
</dbReference>
<evidence type="ECO:0000256" key="4">
    <source>
        <dbReference type="ARBA" id="ARBA00034320"/>
    </source>
</evidence>
<name>A0A5C6VKW4_9BACI</name>
<evidence type="ECO:0000259" key="7">
    <source>
        <dbReference type="Pfam" id="PF07683"/>
    </source>
</evidence>
<dbReference type="SUPFAM" id="SSF52540">
    <property type="entry name" value="P-loop containing nucleoside triphosphate hydrolases"/>
    <property type="match status" value="1"/>
</dbReference>
<sequence length="352" mass="39442">MSKCIIYVYNRNDSYLIPIMKSEGFVLKLPINVYIISGFLGSGKTTVLKKLVEECNTRGQKLGIILNELGDTNVENHLFDKEQMYELLNGCICCSIQEDLKTTLDQFVKNPVDILLIEGTGVANPNEIIEALSSPLYIDQFNLQSVISLVDASNYLDYQSIFSSSKEVRTLLKEQITSASFIILNKTDLVSEKKLDKIHTQIKKLVHEEIPIVSASYGDVSVAELLTERVRTINLTDKQVSACGCSVDSSCSHDHVNHAAIKAVKLEDIPLFDKKVFEKWLKGLPENVFRGKGIVQFHKDSNLYSFQYASKKLALEEVKSKNGLKPIIILIGNGINSDAIKESYEQTFLHLT</sequence>
<dbReference type="AlphaFoldDB" id="A0A5C6VKW4"/>
<evidence type="ECO:0000259" key="6">
    <source>
        <dbReference type="Pfam" id="PF02492"/>
    </source>
</evidence>
<evidence type="ECO:0000256" key="1">
    <source>
        <dbReference type="ARBA" id="ARBA00022741"/>
    </source>
</evidence>
<proteinExistence type="inferred from homology"/>
<evidence type="ECO:0000313" key="8">
    <source>
        <dbReference type="EMBL" id="TXC85897.1"/>
    </source>
</evidence>